<dbReference type="EMBL" id="CP139487">
    <property type="protein sequence ID" value="WPU65078.1"/>
    <property type="molecule type" value="Genomic_DNA"/>
</dbReference>
<keyword evidence="4" id="KW-1185">Reference proteome</keyword>
<protein>
    <submittedName>
        <fullName evidence="3">Methyl-accepting chemotaxis protein</fullName>
    </submittedName>
</protein>
<reference evidence="3 4" key="1">
    <citation type="submission" date="2023-11" db="EMBL/GenBank/DDBJ databases">
        <title>Peredibacter starrii A3.12.</title>
        <authorList>
            <person name="Mitchell R.J."/>
        </authorList>
    </citation>
    <scope>NUCLEOTIDE SEQUENCE [LARGE SCALE GENOMIC DNA]</scope>
    <source>
        <strain evidence="3 4">A3.12</strain>
    </source>
</reference>
<accession>A0AAX4HPI9</accession>
<evidence type="ECO:0000313" key="3">
    <source>
        <dbReference type="EMBL" id="WPU65078.1"/>
    </source>
</evidence>
<gene>
    <name evidence="3" type="ORF">SOO65_20485</name>
</gene>
<name>A0AAX4HPI9_9BACT</name>
<dbReference type="RefSeq" id="WP_321395089.1">
    <property type="nucleotide sequence ID" value="NZ_CP139487.1"/>
</dbReference>
<dbReference type="SUPFAM" id="SSF58104">
    <property type="entry name" value="Methyl-accepting chemotaxis protein (MCP) signaling domain"/>
    <property type="match status" value="1"/>
</dbReference>
<evidence type="ECO:0000313" key="4">
    <source>
        <dbReference type="Proteomes" id="UP001324634"/>
    </source>
</evidence>
<dbReference type="KEGG" id="psti:SOO65_20485"/>
<dbReference type="Pfam" id="PF00015">
    <property type="entry name" value="MCPsignal"/>
    <property type="match status" value="1"/>
</dbReference>
<dbReference type="Gene3D" id="6.10.250.3200">
    <property type="match status" value="1"/>
</dbReference>
<keyword evidence="1" id="KW-0807">Transducer</keyword>
<evidence type="ECO:0000256" key="1">
    <source>
        <dbReference type="PROSITE-ProRule" id="PRU00284"/>
    </source>
</evidence>
<feature type="domain" description="Methyl-accepting transducer" evidence="2">
    <location>
        <begin position="1"/>
        <end position="77"/>
    </location>
</feature>
<sequence length="110" mass="12539">MRLRSEQGEQEILELLKVMSRMAKSAKRIEEITEVMDNISFQAALLTLDANILHAESGKSWDGLSSVKNSVRDSAEEMYFQFNLLLDEVSDMKRLVGDKGQRFAKTKDLN</sequence>
<dbReference type="Proteomes" id="UP001324634">
    <property type="component" value="Chromosome"/>
</dbReference>
<dbReference type="InterPro" id="IPR004089">
    <property type="entry name" value="MCPsignal_dom"/>
</dbReference>
<dbReference type="PROSITE" id="PS50111">
    <property type="entry name" value="CHEMOTAXIS_TRANSDUC_2"/>
    <property type="match status" value="1"/>
</dbReference>
<proteinExistence type="predicted"/>
<dbReference type="GO" id="GO:0016020">
    <property type="term" value="C:membrane"/>
    <property type="evidence" value="ECO:0007669"/>
    <property type="project" value="InterPro"/>
</dbReference>
<organism evidence="3 4">
    <name type="scientific">Peredibacter starrii</name>
    <dbReference type="NCBI Taxonomy" id="28202"/>
    <lineage>
        <taxon>Bacteria</taxon>
        <taxon>Pseudomonadati</taxon>
        <taxon>Bdellovibrionota</taxon>
        <taxon>Bacteriovoracia</taxon>
        <taxon>Bacteriovoracales</taxon>
        <taxon>Bacteriovoracaceae</taxon>
        <taxon>Peredibacter</taxon>
    </lineage>
</organism>
<evidence type="ECO:0000259" key="2">
    <source>
        <dbReference type="PROSITE" id="PS50111"/>
    </source>
</evidence>
<dbReference type="AlphaFoldDB" id="A0AAX4HPI9"/>
<dbReference type="GO" id="GO:0007165">
    <property type="term" value="P:signal transduction"/>
    <property type="evidence" value="ECO:0007669"/>
    <property type="project" value="UniProtKB-KW"/>
</dbReference>